<protein>
    <submittedName>
        <fullName evidence="1">Uncharacterized protein</fullName>
    </submittedName>
</protein>
<accession>A0AAJ0HD50</accession>
<keyword evidence="2" id="KW-1185">Reference proteome</keyword>
<sequence length="248" mass="27366">MPRSTPLTLLFHYPFQTSLRLCHWTRTGGGVLERGKDKTTNRKMLRSMLPAFPLVASEPPRRPPHMFRGMTPCISGISGALSWRRGRMEPVVPPAAFSGPLVRRAGGAPYVQTYTGRLSGDGSPVHGKQTVCRASRRVYISADHGIGTKTRFGSVRFGARRGAADVPSCHVPLLVTITRAPGGGRVKSRAWWRLPRRRPPGHDRVQAPGLSGWDWMGGSFPLPSQWQKAWDALEASHFIIPCTPFAQK</sequence>
<dbReference type="AlphaFoldDB" id="A0AAJ0HD50"/>
<dbReference type="EMBL" id="JAUIQD010000005">
    <property type="protein sequence ID" value="KAK3348587.1"/>
    <property type="molecule type" value="Genomic_DNA"/>
</dbReference>
<reference evidence="1" key="2">
    <citation type="submission" date="2023-06" db="EMBL/GenBank/DDBJ databases">
        <authorList>
            <consortium name="Lawrence Berkeley National Laboratory"/>
            <person name="Haridas S."/>
            <person name="Hensen N."/>
            <person name="Bonometti L."/>
            <person name="Westerberg I."/>
            <person name="Brannstrom I.O."/>
            <person name="Guillou S."/>
            <person name="Cros-Aarteil S."/>
            <person name="Calhoun S."/>
            <person name="Kuo A."/>
            <person name="Mondo S."/>
            <person name="Pangilinan J."/>
            <person name="Riley R."/>
            <person name="Labutti K."/>
            <person name="Andreopoulos B."/>
            <person name="Lipzen A."/>
            <person name="Chen C."/>
            <person name="Yanf M."/>
            <person name="Daum C."/>
            <person name="Ng V."/>
            <person name="Clum A."/>
            <person name="Steindorff A."/>
            <person name="Ohm R."/>
            <person name="Martin F."/>
            <person name="Silar P."/>
            <person name="Natvig D."/>
            <person name="Lalanne C."/>
            <person name="Gautier V."/>
            <person name="Ament-Velasquez S.L."/>
            <person name="Kruys A."/>
            <person name="Hutchinson M.I."/>
            <person name="Powell A.J."/>
            <person name="Barry K."/>
            <person name="Miller A.N."/>
            <person name="Grigoriev I.V."/>
            <person name="Debuchy R."/>
            <person name="Gladieux P."/>
            <person name="Thoren M.H."/>
            <person name="Johannesson H."/>
        </authorList>
    </citation>
    <scope>NUCLEOTIDE SEQUENCE</scope>
    <source>
        <strain evidence="1">CBS 955.72</strain>
    </source>
</reference>
<evidence type="ECO:0000313" key="1">
    <source>
        <dbReference type="EMBL" id="KAK3348587.1"/>
    </source>
</evidence>
<reference evidence="1" key="1">
    <citation type="journal article" date="2023" name="Mol. Phylogenet. Evol.">
        <title>Genome-scale phylogeny and comparative genomics of the fungal order Sordariales.</title>
        <authorList>
            <person name="Hensen N."/>
            <person name="Bonometti L."/>
            <person name="Westerberg I."/>
            <person name="Brannstrom I.O."/>
            <person name="Guillou S."/>
            <person name="Cros-Aarteil S."/>
            <person name="Calhoun S."/>
            <person name="Haridas S."/>
            <person name="Kuo A."/>
            <person name="Mondo S."/>
            <person name="Pangilinan J."/>
            <person name="Riley R."/>
            <person name="LaButti K."/>
            <person name="Andreopoulos B."/>
            <person name="Lipzen A."/>
            <person name="Chen C."/>
            <person name="Yan M."/>
            <person name="Daum C."/>
            <person name="Ng V."/>
            <person name="Clum A."/>
            <person name="Steindorff A."/>
            <person name="Ohm R.A."/>
            <person name="Martin F."/>
            <person name="Silar P."/>
            <person name="Natvig D.O."/>
            <person name="Lalanne C."/>
            <person name="Gautier V."/>
            <person name="Ament-Velasquez S.L."/>
            <person name="Kruys A."/>
            <person name="Hutchinson M.I."/>
            <person name="Powell A.J."/>
            <person name="Barry K."/>
            <person name="Miller A.N."/>
            <person name="Grigoriev I.V."/>
            <person name="Debuchy R."/>
            <person name="Gladieux P."/>
            <person name="Hiltunen Thoren M."/>
            <person name="Johannesson H."/>
        </authorList>
    </citation>
    <scope>NUCLEOTIDE SEQUENCE</scope>
    <source>
        <strain evidence="1">CBS 955.72</strain>
    </source>
</reference>
<evidence type="ECO:0000313" key="2">
    <source>
        <dbReference type="Proteomes" id="UP001275084"/>
    </source>
</evidence>
<gene>
    <name evidence="1" type="ORF">B0T25DRAFT_225914</name>
</gene>
<proteinExistence type="predicted"/>
<comment type="caution">
    <text evidence="1">The sequence shown here is derived from an EMBL/GenBank/DDBJ whole genome shotgun (WGS) entry which is preliminary data.</text>
</comment>
<dbReference type="Proteomes" id="UP001275084">
    <property type="component" value="Unassembled WGS sequence"/>
</dbReference>
<name>A0AAJ0HD50_9PEZI</name>
<organism evidence="1 2">
    <name type="scientific">Lasiosphaeria hispida</name>
    <dbReference type="NCBI Taxonomy" id="260671"/>
    <lineage>
        <taxon>Eukaryota</taxon>
        <taxon>Fungi</taxon>
        <taxon>Dikarya</taxon>
        <taxon>Ascomycota</taxon>
        <taxon>Pezizomycotina</taxon>
        <taxon>Sordariomycetes</taxon>
        <taxon>Sordariomycetidae</taxon>
        <taxon>Sordariales</taxon>
        <taxon>Lasiosphaeriaceae</taxon>
        <taxon>Lasiosphaeria</taxon>
    </lineage>
</organism>